<dbReference type="EMBL" id="HBNR01090831">
    <property type="protein sequence ID" value="CAE4669884.1"/>
    <property type="molecule type" value="Transcribed_RNA"/>
</dbReference>
<sequence>MAQAALQGRRGGWPAPQFQRGTAIQGAAVFWMPRSTLQKVGVQGASLGCLGHVTSRLHDDRKRQFMRTAEVQINSLGPLSAKLGEDKLRSEHYSASARLNLDSLMNTMEAVQAGGVATIVHDDDRSLNSTPAEGVRTPRKSSQPTKEHKPRLDGDKTLTAQVADELVGRLLQDAENAGPT</sequence>
<organism evidence="2">
    <name type="scientific">Alexandrium monilatum</name>
    <dbReference type="NCBI Taxonomy" id="311494"/>
    <lineage>
        <taxon>Eukaryota</taxon>
        <taxon>Sar</taxon>
        <taxon>Alveolata</taxon>
        <taxon>Dinophyceae</taxon>
        <taxon>Gonyaulacales</taxon>
        <taxon>Pyrocystaceae</taxon>
        <taxon>Alexandrium</taxon>
    </lineage>
</organism>
<feature type="region of interest" description="Disordered" evidence="1">
    <location>
        <begin position="121"/>
        <end position="159"/>
    </location>
</feature>
<dbReference type="AlphaFoldDB" id="A0A7S4TC51"/>
<feature type="compositionally biased region" description="Basic and acidic residues" evidence="1">
    <location>
        <begin position="145"/>
        <end position="156"/>
    </location>
</feature>
<name>A0A7S4TC51_9DINO</name>
<gene>
    <name evidence="2" type="ORF">AMON00008_LOCUS65231</name>
</gene>
<reference evidence="2" key="1">
    <citation type="submission" date="2021-01" db="EMBL/GenBank/DDBJ databases">
        <authorList>
            <person name="Corre E."/>
            <person name="Pelletier E."/>
            <person name="Niang G."/>
            <person name="Scheremetjew M."/>
            <person name="Finn R."/>
            <person name="Kale V."/>
            <person name="Holt S."/>
            <person name="Cochrane G."/>
            <person name="Meng A."/>
            <person name="Brown T."/>
            <person name="Cohen L."/>
        </authorList>
    </citation>
    <scope>NUCLEOTIDE SEQUENCE</scope>
    <source>
        <strain evidence="2">CCMP3105</strain>
    </source>
</reference>
<accession>A0A7S4TC51</accession>
<evidence type="ECO:0000256" key="1">
    <source>
        <dbReference type="SAM" id="MobiDB-lite"/>
    </source>
</evidence>
<protein>
    <submittedName>
        <fullName evidence="2">Uncharacterized protein</fullName>
    </submittedName>
</protein>
<evidence type="ECO:0000313" key="2">
    <source>
        <dbReference type="EMBL" id="CAE4669884.1"/>
    </source>
</evidence>
<proteinExistence type="predicted"/>